<protein>
    <recommendedName>
        <fullName evidence="4">Neurotrophin-3</fullName>
    </recommendedName>
</protein>
<evidence type="ECO:0000256" key="1">
    <source>
        <dbReference type="ARBA" id="ARBA00006290"/>
    </source>
</evidence>
<proteinExistence type="inferred from homology"/>
<comment type="caution">
    <text evidence="2">The sequence shown here is derived from an EMBL/GenBank/DDBJ whole genome shotgun (WGS) entry which is preliminary data.</text>
</comment>
<evidence type="ECO:0008006" key="4">
    <source>
        <dbReference type="Google" id="ProtNLM"/>
    </source>
</evidence>
<dbReference type="InterPro" id="IPR019309">
    <property type="entry name" value="WASHC3"/>
</dbReference>
<dbReference type="Pfam" id="PF10152">
    <property type="entry name" value="CCDC53"/>
    <property type="match status" value="1"/>
</dbReference>
<dbReference type="EMBL" id="JBGFUD010005140">
    <property type="protein sequence ID" value="MFH4980146.1"/>
    <property type="molecule type" value="Genomic_DNA"/>
</dbReference>
<evidence type="ECO:0000313" key="2">
    <source>
        <dbReference type="EMBL" id="MFH4980146.1"/>
    </source>
</evidence>
<accession>A0ABD6ELL3</accession>
<name>A0ABD6ELL3_9BILA</name>
<reference evidence="2 3" key="1">
    <citation type="submission" date="2024-08" db="EMBL/GenBank/DDBJ databases">
        <title>Gnathostoma spinigerum genome.</title>
        <authorList>
            <person name="Gonzalez-Bertolin B."/>
            <person name="Monzon S."/>
            <person name="Zaballos A."/>
            <person name="Jimenez P."/>
            <person name="Dekumyoy P."/>
            <person name="Varona S."/>
            <person name="Cuesta I."/>
            <person name="Sumanam S."/>
            <person name="Adisakwattana P."/>
            <person name="Gasser R.B."/>
            <person name="Hernandez-Gonzalez A."/>
            <person name="Young N.D."/>
            <person name="Perteguer M.J."/>
        </authorList>
    </citation>
    <scope>NUCLEOTIDE SEQUENCE [LARGE SCALE GENOMIC DNA]</scope>
    <source>
        <strain evidence="2">AL3</strain>
        <tissue evidence="2">Liver</tissue>
    </source>
</reference>
<dbReference type="Proteomes" id="UP001608902">
    <property type="component" value="Unassembled WGS sequence"/>
</dbReference>
<dbReference type="PANTHER" id="PTHR13015">
    <property type="entry name" value="PROTEIN AD-016-RELATED"/>
    <property type="match status" value="1"/>
</dbReference>
<sequence length="172" mass="19496">MEADLSFISTDMNLEEVQPLEIKRVIAFVNFFLTRATRTLSSFASKSELKIYEMENRLDRIEISLRLLEAKLDSVPGISSIGRETVKVDKEIISEPKAISIEVVGEPQINGTVSSDATNKEKRTDELSSNAVNPEIHFIAQLTSQDERVIPAMKNKDDPRYSKYFKMLRLVS</sequence>
<evidence type="ECO:0000313" key="3">
    <source>
        <dbReference type="Proteomes" id="UP001608902"/>
    </source>
</evidence>
<dbReference type="AlphaFoldDB" id="A0ABD6ELL3"/>
<dbReference type="PANTHER" id="PTHR13015:SF0">
    <property type="entry name" value="WASH COMPLEX SUBUNIT 3"/>
    <property type="match status" value="1"/>
</dbReference>
<keyword evidence="3" id="KW-1185">Reference proteome</keyword>
<dbReference type="GO" id="GO:0005737">
    <property type="term" value="C:cytoplasm"/>
    <property type="evidence" value="ECO:0007669"/>
    <property type="project" value="UniProtKB-ARBA"/>
</dbReference>
<gene>
    <name evidence="2" type="ORF">AB6A40_006855</name>
</gene>
<organism evidence="2 3">
    <name type="scientific">Gnathostoma spinigerum</name>
    <dbReference type="NCBI Taxonomy" id="75299"/>
    <lineage>
        <taxon>Eukaryota</taxon>
        <taxon>Metazoa</taxon>
        <taxon>Ecdysozoa</taxon>
        <taxon>Nematoda</taxon>
        <taxon>Chromadorea</taxon>
        <taxon>Rhabditida</taxon>
        <taxon>Spirurina</taxon>
        <taxon>Gnathostomatomorpha</taxon>
        <taxon>Gnathostomatoidea</taxon>
        <taxon>Gnathostomatidae</taxon>
        <taxon>Gnathostoma</taxon>
    </lineage>
</organism>
<comment type="similarity">
    <text evidence="1">Belongs to the CCDC53 family.</text>
</comment>